<feature type="compositionally biased region" description="Basic and acidic residues" evidence="1">
    <location>
        <begin position="231"/>
        <end position="244"/>
    </location>
</feature>
<sequence>MTVSKEYSTRDRVRLLKFSRAKKTRSGTALPSYRKFVTKSSKKSIFVLPNDDLRKLARRGGIREVPVFSYVAKPALDIWPYPSPRPTFGITWRYRLQTVKSLAGVSLMLRLLWSCLRWDDMAVKPSSTGGTTRTGERTETSETEITTTEIIKRRDVGPYGIRSEYCIRKIICPIGVPETPKEKGPAIECPEAQKPETPKQTGPVVIETWVAEEELDLWEIRAFSERVEKEKAQAAEQAKKRLEQQKLATGATARPRPPAAPPPPPPPRRR</sequence>
<protein>
    <submittedName>
        <fullName evidence="2">Uncharacterized protein</fullName>
    </submittedName>
</protein>
<dbReference type="Proteomes" id="UP001044222">
    <property type="component" value="Unassembled WGS sequence"/>
</dbReference>
<dbReference type="AlphaFoldDB" id="A0A9D3S377"/>
<proteinExistence type="predicted"/>
<dbReference type="PANTHER" id="PTHR45975:SF2">
    <property type="entry name" value="NUCLEOSOME-REMODELING FACTOR SUBUNIT BPTF"/>
    <property type="match status" value="1"/>
</dbReference>
<keyword evidence="3" id="KW-1185">Reference proteome</keyword>
<feature type="region of interest" description="Disordered" evidence="1">
    <location>
        <begin position="231"/>
        <end position="270"/>
    </location>
</feature>
<comment type="caution">
    <text evidence="2">The sequence shown here is derived from an EMBL/GenBank/DDBJ whole genome shotgun (WGS) entry which is preliminary data.</text>
</comment>
<feature type="compositionally biased region" description="Pro residues" evidence="1">
    <location>
        <begin position="255"/>
        <end position="270"/>
    </location>
</feature>
<reference evidence="2" key="1">
    <citation type="submission" date="2021-01" db="EMBL/GenBank/DDBJ databases">
        <title>A chromosome-scale assembly of European eel, Anguilla anguilla.</title>
        <authorList>
            <person name="Henkel C."/>
            <person name="Jong-Raadsen S.A."/>
            <person name="Dufour S."/>
            <person name="Weltzien F.-A."/>
            <person name="Palstra A.P."/>
            <person name="Pelster B."/>
            <person name="Spaink H.P."/>
            <person name="Van Den Thillart G.E."/>
            <person name="Jansen H."/>
            <person name="Zahm M."/>
            <person name="Klopp C."/>
            <person name="Cedric C."/>
            <person name="Louis A."/>
            <person name="Berthelot C."/>
            <person name="Parey E."/>
            <person name="Roest Crollius H."/>
            <person name="Montfort J."/>
            <person name="Robinson-Rechavi M."/>
            <person name="Bucao C."/>
            <person name="Bouchez O."/>
            <person name="Gislard M."/>
            <person name="Lluch J."/>
            <person name="Milhes M."/>
            <person name="Lampietro C."/>
            <person name="Lopez Roques C."/>
            <person name="Donnadieu C."/>
            <person name="Braasch I."/>
            <person name="Desvignes T."/>
            <person name="Postlethwait J."/>
            <person name="Bobe J."/>
            <person name="Guiguen Y."/>
            <person name="Dirks R."/>
        </authorList>
    </citation>
    <scope>NUCLEOTIDE SEQUENCE</scope>
    <source>
        <strain evidence="2">Tag_6206</strain>
        <tissue evidence="2">Liver</tissue>
    </source>
</reference>
<dbReference type="GO" id="GO:0016589">
    <property type="term" value="C:NURF complex"/>
    <property type="evidence" value="ECO:0007669"/>
    <property type="project" value="InterPro"/>
</dbReference>
<organism evidence="2 3">
    <name type="scientific">Anguilla anguilla</name>
    <name type="common">European freshwater eel</name>
    <name type="synonym">Muraena anguilla</name>
    <dbReference type="NCBI Taxonomy" id="7936"/>
    <lineage>
        <taxon>Eukaryota</taxon>
        <taxon>Metazoa</taxon>
        <taxon>Chordata</taxon>
        <taxon>Craniata</taxon>
        <taxon>Vertebrata</taxon>
        <taxon>Euteleostomi</taxon>
        <taxon>Actinopterygii</taxon>
        <taxon>Neopterygii</taxon>
        <taxon>Teleostei</taxon>
        <taxon>Anguilliformes</taxon>
        <taxon>Anguillidae</taxon>
        <taxon>Anguilla</taxon>
    </lineage>
</organism>
<feature type="compositionally biased region" description="Basic and acidic residues" evidence="1">
    <location>
        <begin position="180"/>
        <end position="197"/>
    </location>
</feature>
<dbReference type="EMBL" id="JAFIRN010000002">
    <property type="protein sequence ID" value="KAG5853754.1"/>
    <property type="molecule type" value="Genomic_DNA"/>
</dbReference>
<evidence type="ECO:0000313" key="3">
    <source>
        <dbReference type="Proteomes" id="UP001044222"/>
    </source>
</evidence>
<dbReference type="PANTHER" id="PTHR45975">
    <property type="entry name" value="NUCLEOSOME-REMODELING FACTOR SUBUNIT BPTF"/>
    <property type="match status" value="1"/>
</dbReference>
<dbReference type="GO" id="GO:0006357">
    <property type="term" value="P:regulation of transcription by RNA polymerase II"/>
    <property type="evidence" value="ECO:0007669"/>
    <property type="project" value="InterPro"/>
</dbReference>
<feature type="region of interest" description="Disordered" evidence="1">
    <location>
        <begin position="180"/>
        <end position="201"/>
    </location>
</feature>
<name>A0A9D3S377_ANGAN</name>
<evidence type="ECO:0000256" key="1">
    <source>
        <dbReference type="SAM" id="MobiDB-lite"/>
    </source>
</evidence>
<accession>A0A9D3S377</accession>
<evidence type="ECO:0000313" key="2">
    <source>
        <dbReference type="EMBL" id="KAG5853754.1"/>
    </source>
</evidence>
<dbReference type="GO" id="GO:0000978">
    <property type="term" value="F:RNA polymerase II cis-regulatory region sequence-specific DNA binding"/>
    <property type="evidence" value="ECO:0007669"/>
    <property type="project" value="TreeGrafter"/>
</dbReference>
<dbReference type="InterPro" id="IPR038028">
    <property type="entry name" value="BPTF"/>
</dbReference>
<gene>
    <name evidence="2" type="ORF">ANANG_G00029670</name>
</gene>